<evidence type="ECO:0000256" key="1">
    <source>
        <dbReference type="SAM" id="MobiDB-lite"/>
    </source>
</evidence>
<name>A0ABD3FYL1_9STRA</name>
<organism evidence="2 3">
    <name type="scientific">Phytophthora oleae</name>
    <dbReference type="NCBI Taxonomy" id="2107226"/>
    <lineage>
        <taxon>Eukaryota</taxon>
        <taxon>Sar</taxon>
        <taxon>Stramenopiles</taxon>
        <taxon>Oomycota</taxon>
        <taxon>Peronosporomycetes</taxon>
        <taxon>Peronosporales</taxon>
        <taxon>Peronosporaceae</taxon>
        <taxon>Phytophthora</taxon>
    </lineage>
</organism>
<evidence type="ECO:0000313" key="3">
    <source>
        <dbReference type="Proteomes" id="UP001632037"/>
    </source>
</evidence>
<sequence>MNNRRRAERHLEDRAASRRLDLGENEADAEGGVASVDVAIVEDQVVVSAAVNAAPETIPAVSSASNSPSYDQLAAAVLNLSSDSAMSGINDEGFPDLG</sequence>
<gene>
    <name evidence="2" type="ORF">V7S43_002670</name>
</gene>
<feature type="region of interest" description="Disordered" evidence="1">
    <location>
        <begin position="1"/>
        <end position="28"/>
    </location>
</feature>
<dbReference type="EMBL" id="JBIMZQ010000004">
    <property type="protein sequence ID" value="KAL3672003.1"/>
    <property type="molecule type" value="Genomic_DNA"/>
</dbReference>
<evidence type="ECO:0000313" key="2">
    <source>
        <dbReference type="EMBL" id="KAL3672003.1"/>
    </source>
</evidence>
<dbReference type="AlphaFoldDB" id="A0ABD3FYL1"/>
<reference evidence="2 3" key="1">
    <citation type="submission" date="2024-09" db="EMBL/GenBank/DDBJ databases">
        <title>Genome sequencing and assembly of Phytophthora oleae, isolate VK10A, causative agent of rot of olive drupes.</title>
        <authorList>
            <person name="Conti Taguali S."/>
            <person name="Riolo M."/>
            <person name="La Spada F."/>
            <person name="Cacciola S.O."/>
            <person name="Dionisio G."/>
        </authorList>
    </citation>
    <scope>NUCLEOTIDE SEQUENCE [LARGE SCALE GENOMIC DNA]</scope>
    <source>
        <strain evidence="2 3">VK10A</strain>
    </source>
</reference>
<keyword evidence="3" id="KW-1185">Reference proteome</keyword>
<feature type="compositionally biased region" description="Basic and acidic residues" evidence="1">
    <location>
        <begin position="9"/>
        <end position="22"/>
    </location>
</feature>
<dbReference type="Proteomes" id="UP001632037">
    <property type="component" value="Unassembled WGS sequence"/>
</dbReference>
<proteinExistence type="predicted"/>
<comment type="caution">
    <text evidence="2">The sequence shown here is derived from an EMBL/GenBank/DDBJ whole genome shotgun (WGS) entry which is preliminary data.</text>
</comment>
<protein>
    <submittedName>
        <fullName evidence="2">Uncharacterized protein</fullName>
    </submittedName>
</protein>
<accession>A0ABD3FYL1</accession>